<dbReference type="AlphaFoldDB" id="A0A8A1M8P7"/>
<organism evidence="1 2">
    <name type="scientific">Ajellomyces capsulatus</name>
    <name type="common">Darling's disease fungus</name>
    <name type="synonym">Histoplasma capsulatum</name>
    <dbReference type="NCBI Taxonomy" id="5037"/>
    <lineage>
        <taxon>Eukaryota</taxon>
        <taxon>Fungi</taxon>
        <taxon>Dikarya</taxon>
        <taxon>Ascomycota</taxon>
        <taxon>Pezizomycotina</taxon>
        <taxon>Eurotiomycetes</taxon>
        <taxon>Eurotiomycetidae</taxon>
        <taxon>Onygenales</taxon>
        <taxon>Ajellomycetaceae</taxon>
        <taxon>Histoplasma</taxon>
    </lineage>
</organism>
<dbReference type="VEuPathDB" id="FungiDB:I7I51_03285"/>
<evidence type="ECO:0000313" key="1">
    <source>
        <dbReference type="EMBL" id="QSS61113.1"/>
    </source>
</evidence>
<dbReference type="Proteomes" id="UP000663671">
    <property type="component" value="Chromosome 5"/>
</dbReference>
<protein>
    <submittedName>
        <fullName evidence="1">Uncharacterized protein</fullName>
    </submittedName>
</protein>
<name>A0A8A1M8P7_AJECA</name>
<reference evidence="1" key="1">
    <citation type="submission" date="2021-01" db="EMBL/GenBank/DDBJ databases">
        <title>Chromosome-level genome assembly of a human fungal pathogen reveals clustering of transcriptionally co-regulated genes.</title>
        <authorList>
            <person name="Voorhies M."/>
            <person name="Cohen S."/>
            <person name="Shea T.P."/>
            <person name="Petrus S."/>
            <person name="Munoz J.F."/>
            <person name="Poplawski S."/>
            <person name="Goldman W.E."/>
            <person name="Michael T."/>
            <person name="Cuomo C.A."/>
            <person name="Sil A."/>
            <person name="Beyhan S."/>
        </authorList>
    </citation>
    <scope>NUCLEOTIDE SEQUENCE</scope>
    <source>
        <strain evidence="1">WU24</strain>
    </source>
</reference>
<gene>
    <name evidence="1" type="ORF">I7I51_03285</name>
</gene>
<proteinExistence type="predicted"/>
<evidence type="ECO:0000313" key="2">
    <source>
        <dbReference type="Proteomes" id="UP000663671"/>
    </source>
</evidence>
<dbReference type="EMBL" id="CP069111">
    <property type="protein sequence ID" value="QSS61113.1"/>
    <property type="molecule type" value="Genomic_DNA"/>
</dbReference>
<accession>A0A8A1M8P7</accession>
<sequence length="152" mass="16760">MLRRGLQPSSTLWSSYDISTVRAHGVSFGFISFTVATPAETGYCQRGKTLQHFKQIPIESLATCLVFSGIEGISMKSVGVELAVESFRLIGGRPKSLSVCVTVACNVRMSIGLLKVKAANERFYGRLLEFSAMSILKAQQPHEYRHMAKDQV</sequence>